<gene>
    <name evidence="1" type="ORF">VSR83_39615</name>
</gene>
<dbReference type="EMBL" id="JAYMRU010000054">
    <property type="protein sequence ID" value="MEM5406038.1"/>
    <property type="molecule type" value="Genomic_DNA"/>
</dbReference>
<evidence type="ECO:0000313" key="2">
    <source>
        <dbReference type="Proteomes" id="UP001392318"/>
    </source>
</evidence>
<reference evidence="1" key="1">
    <citation type="submission" date="2024-01" db="EMBL/GenBank/DDBJ databases">
        <title>The diversity of rhizobia nodulating Mimosa spp. in eleven states of Brazil covering several biomes is determined by host plant, location, and edaphic factors.</title>
        <authorList>
            <person name="Rouws L."/>
            <person name="Barauna A."/>
            <person name="Beukes C."/>
            <person name="De Faria S.M."/>
            <person name="Gross E."/>
            <person name="Dos Reis Junior F.B."/>
            <person name="Simon M."/>
            <person name="Maluk M."/>
            <person name="Odee D.W."/>
            <person name="Kenicer G."/>
            <person name="Young J.P.W."/>
            <person name="Reis V.M."/>
            <person name="Zilli J."/>
            <person name="James E.K."/>
        </authorList>
    </citation>
    <scope>NUCLEOTIDE SEQUENCE</scope>
    <source>
        <strain evidence="1">JPY452</strain>
    </source>
</reference>
<protein>
    <submittedName>
        <fullName evidence="1">Uncharacterized protein</fullName>
    </submittedName>
</protein>
<organism evidence="1 2">
    <name type="scientific">Paraburkholderia unamae</name>
    <dbReference type="NCBI Taxonomy" id="219649"/>
    <lineage>
        <taxon>Bacteria</taxon>
        <taxon>Pseudomonadati</taxon>
        <taxon>Pseudomonadota</taxon>
        <taxon>Betaproteobacteria</taxon>
        <taxon>Burkholderiales</taxon>
        <taxon>Burkholderiaceae</taxon>
        <taxon>Paraburkholderia</taxon>
    </lineage>
</organism>
<comment type="caution">
    <text evidence="1">The sequence shown here is derived from an EMBL/GenBank/DDBJ whole genome shotgun (WGS) entry which is preliminary data.</text>
</comment>
<sequence length="121" mass="13325">MSDPENDLERLVKLADGYARMIDMPGGPEKAAAHRALVDEVKGILDGPALAPLSREQKKALFQALVSIMQETGSLAARAIKRSEEDQRECQRLTMLCDELRAEIDRSPEGTPARHGSARTR</sequence>
<accession>A0ACC6RWM1</accession>
<dbReference type="Proteomes" id="UP001392318">
    <property type="component" value="Unassembled WGS sequence"/>
</dbReference>
<proteinExistence type="predicted"/>
<evidence type="ECO:0000313" key="1">
    <source>
        <dbReference type="EMBL" id="MEM5406038.1"/>
    </source>
</evidence>
<keyword evidence="2" id="KW-1185">Reference proteome</keyword>
<name>A0ACC6RWM1_9BURK</name>